<dbReference type="OrthoDB" id="9801441at2"/>
<dbReference type="KEGG" id="apal:BN85407600"/>
<dbReference type="InterPro" id="IPR032781">
    <property type="entry name" value="ABC_tran_Xtn"/>
</dbReference>
<dbReference type="RefSeq" id="WP_026659066.1">
    <property type="nucleotide sequence ID" value="NC_022538.1"/>
</dbReference>
<keyword evidence="2" id="KW-0067">ATP-binding</keyword>
<dbReference type="EMBL" id="FO681347">
    <property type="protein sequence ID" value="CCV64337.1"/>
    <property type="molecule type" value="Genomic_DNA"/>
</dbReference>
<name>U4KKV6_ALTPJ</name>
<evidence type="ECO:0000256" key="2">
    <source>
        <dbReference type="ARBA" id="ARBA00022840"/>
    </source>
</evidence>
<gene>
    <name evidence="4" type="ORF">BN85407600</name>
</gene>
<evidence type="ECO:0000313" key="5">
    <source>
        <dbReference type="Proteomes" id="UP000032740"/>
    </source>
</evidence>
<feature type="domain" description="ABC transporter" evidence="3">
    <location>
        <begin position="4"/>
        <end position="260"/>
    </location>
</feature>
<dbReference type="GO" id="GO:0005524">
    <property type="term" value="F:ATP binding"/>
    <property type="evidence" value="ECO:0007669"/>
    <property type="project" value="UniProtKB-KW"/>
</dbReference>
<dbReference type="PROSITE" id="PS50893">
    <property type="entry name" value="ABC_TRANSPORTER_2"/>
    <property type="match status" value="2"/>
</dbReference>
<dbReference type="SMART" id="SM00382">
    <property type="entry name" value="AAA"/>
    <property type="match status" value="2"/>
</dbReference>
<dbReference type="HOGENOM" id="CLU_000604_36_0_14"/>
<proteinExistence type="predicted"/>
<sequence length="516" mass="59612">MSLLEVTNLNFKYQLEELYKEAEMRLFLGDHAVLVGPNGAGKSTLLKLINKDLSPDKGKVEWQAHIKVGYLDQYATIDPQIQVKTYLYDVFLPLFEKELEQQKVYEKIALIQDEKEQDRLLHYAMSITEELENKNFYSIASQIGNVINGLGLSQEILEYKIKELSGGMRAKVILGKLLLGESDVLLLDEPTNFLDVKHIEWLEKFLNNYEKTFLVVSHDEGFLANIAKTVYAVENGKISRYKGDYYYYLEERELRMSQQQKAFESQNKFIEKTEDFIKKNITRASTTKRAQSRRKMLEKIPRLTKPKVNKKLHFKFDFSVPTGQEVLKITDLEIGYNSEALLAPINFEVRKNDKVVITGKNGIGKSTLLKTVLNIIPKISGTYHFIDTANIVYFEQDSHLDEKYTAFEHIHYQYPDYNKTQVMGLLAHYGIDYELATRHISTLSGGEKTKLRFALLQDTKSNVLILDEPTNHLDVDAKEALKEALLNYEGTLILVSHEKEFYQEICDYEISLYETA</sequence>
<feature type="domain" description="ABC transporter" evidence="3">
    <location>
        <begin position="327"/>
        <end position="516"/>
    </location>
</feature>
<dbReference type="SUPFAM" id="SSF52540">
    <property type="entry name" value="P-loop containing nucleoside triphosphate hydrolases"/>
    <property type="match status" value="2"/>
</dbReference>
<accession>U4KKV6</accession>
<dbReference type="FunFam" id="3.40.50.300:FF:000011">
    <property type="entry name" value="Putative ABC transporter ATP-binding component"/>
    <property type="match status" value="1"/>
</dbReference>
<dbReference type="Pfam" id="PF00005">
    <property type="entry name" value="ABC_tran"/>
    <property type="match status" value="2"/>
</dbReference>
<dbReference type="Proteomes" id="UP000032740">
    <property type="component" value="Chromosome"/>
</dbReference>
<protein>
    <submittedName>
        <fullName evidence="4">ABC-type transport system, ATPase component</fullName>
    </submittedName>
</protein>
<reference evidence="4 5" key="1">
    <citation type="journal article" date="2013" name="J. Mol. Microbiol. Biotechnol.">
        <title>Analysis of the Complete Genomes of Acholeplasma brassicae , A. palmae and A. laidlawii and Their Comparison to the Obligate Parasites from ' Candidatus Phytoplasma'.</title>
        <authorList>
            <person name="Kube M."/>
            <person name="Siewert C."/>
            <person name="Migdoll A.M."/>
            <person name="Duduk B."/>
            <person name="Holz S."/>
            <person name="Rabus R."/>
            <person name="Seemuller E."/>
            <person name="Mitrovic J."/>
            <person name="Muller I."/>
            <person name="Buttner C."/>
            <person name="Reinhardt R."/>
        </authorList>
    </citation>
    <scope>NUCLEOTIDE SEQUENCE [LARGE SCALE GENOMIC DNA]</scope>
    <source>
        <strain evidence="4 5">J233</strain>
    </source>
</reference>
<dbReference type="CDD" id="cd03221">
    <property type="entry name" value="ABCF_EF-3"/>
    <property type="match status" value="2"/>
</dbReference>
<dbReference type="InterPro" id="IPR003593">
    <property type="entry name" value="AAA+_ATPase"/>
</dbReference>
<dbReference type="InterPro" id="IPR017871">
    <property type="entry name" value="ABC_transporter-like_CS"/>
</dbReference>
<keyword evidence="5" id="KW-1185">Reference proteome</keyword>
<keyword evidence="1" id="KW-0547">Nucleotide-binding</keyword>
<organism evidence="4 5">
    <name type="scientific">Alteracholeplasma palmae (strain ATCC 49389 / J233)</name>
    <name type="common">Acholeplasma palmae</name>
    <dbReference type="NCBI Taxonomy" id="1318466"/>
    <lineage>
        <taxon>Bacteria</taxon>
        <taxon>Bacillati</taxon>
        <taxon>Mycoplasmatota</taxon>
        <taxon>Mollicutes</taxon>
        <taxon>Acholeplasmatales</taxon>
        <taxon>Acholeplasmataceae</taxon>
        <taxon>Acholeplasma</taxon>
    </lineage>
</organism>
<dbReference type="GO" id="GO:0016887">
    <property type="term" value="F:ATP hydrolysis activity"/>
    <property type="evidence" value="ECO:0007669"/>
    <property type="project" value="InterPro"/>
</dbReference>
<dbReference type="STRING" id="1318466.BN85407600"/>
<dbReference type="InterPro" id="IPR003439">
    <property type="entry name" value="ABC_transporter-like_ATP-bd"/>
</dbReference>
<dbReference type="InterPro" id="IPR027417">
    <property type="entry name" value="P-loop_NTPase"/>
</dbReference>
<evidence type="ECO:0000259" key="3">
    <source>
        <dbReference type="PROSITE" id="PS50893"/>
    </source>
</evidence>
<evidence type="ECO:0000256" key="1">
    <source>
        <dbReference type="ARBA" id="ARBA00022741"/>
    </source>
</evidence>
<dbReference type="PANTHER" id="PTHR42855">
    <property type="entry name" value="ABC TRANSPORTER ATP-BINDING SUBUNIT"/>
    <property type="match status" value="1"/>
</dbReference>
<evidence type="ECO:0000313" key="4">
    <source>
        <dbReference type="EMBL" id="CCV64337.1"/>
    </source>
</evidence>
<dbReference type="Gene3D" id="3.40.50.300">
    <property type="entry name" value="P-loop containing nucleotide triphosphate hydrolases"/>
    <property type="match status" value="2"/>
</dbReference>
<dbReference type="PANTHER" id="PTHR42855:SF2">
    <property type="entry name" value="DRUG RESISTANCE ABC TRANSPORTER,ATP-BINDING PROTEIN"/>
    <property type="match status" value="1"/>
</dbReference>
<dbReference type="Pfam" id="PF12848">
    <property type="entry name" value="ABC_tran_Xtn"/>
    <property type="match status" value="1"/>
</dbReference>
<dbReference type="PROSITE" id="PS00211">
    <property type="entry name" value="ABC_TRANSPORTER_1"/>
    <property type="match status" value="1"/>
</dbReference>
<dbReference type="InterPro" id="IPR051309">
    <property type="entry name" value="ABCF_ATPase"/>
</dbReference>
<dbReference type="AlphaFoldDB" id="U4KKV6"/>